<gene>
    <name evidence="1" type="ORF">DW839_18285</name>
</gene>
<reference evidence="1 2" key="1">
    <citation type="submission" date="2018-08" db="EMBL/GenBank/DDBJ databases">
        <title>A genome reference for cultivated species of the human gut microbiota.</title>
        <authorList>
            <person name="Zou Y."/>
            <person name="Xue W."/>
            <person name="Luo G."/>
        </authorList>
    </citation>
    <scope>NUCLEOTIDE SEQUENCE [LARGE SCALE GENOMIC DNA]</scope>
    <source>
        <strain evidence="1 2">AM35-14</strain>
    </source>
</reference>
<dbReference type="AlphaFoldDB" id="A0A414ASY2"/>
<evidence type="ECO:0000313" key="1">
    <source>
        <dbReference type="EMBL" id="RHC54648.1"/>
    </source>
</evidence>
<accession>A0A414ASY2</accession>
<protein>
    <submittedName>
        <fullName evidence="1">Uncharacterized protein</fullName>
    </submittedName>
</protein>
<dbReference type="RefSeq" id="WP_002572374.1">
    <property type="nucleotide sequence ID" value="NZ_CBCSIM010000025.1"/>
</dbReference>
<comment type="caution">
    <text evidence="1">The sequence shown here is derived from an EMBL/GenBank/DDBJ whole genome shotgun (WGS) entry which is preliminary data.</text>
</comment>
<name>A0A414ASY2_9FIRM</name>
<sequence length="73" mass="8693">MDINKFCVNDKTCGSCWGTLVAFDKLEELISYENCKMEFQQRLYEWNGKLYLWFKDMSKDPDGLTGDNYFIEI</sequence>
<proteinExistence type="predicted"/>
<organism evidence="1 2">
    <name type="scientific">Enterocloster bolteae</name>
    <dbReference type="NCBI Taxonomy" id="208479"/>
    <lineage>
        <taxon>Bacteria</taxon>
        <taxon>Bacillati</taxon>
        <taxon>Bacillota</taxon>
        <taxon>Clostridia</taxon>
        <taxon>Lachnospirales</taxon>
        <taxon>Lachnospiraceae</taxon>
        <taxon>Enterocloster</taxon>
    </lineage>
</organism>
<evidence type="ECO:0000313" key="2">
    <source>
        <dbReference type="Proteomes" id="UP000283975"/>
    </source>
</evidence>
<dbReference type="Proteomes" id="UP000283975">
    <property type="component" value="Unassembled WGS sequence"/>
</dbReference>
<dbReference type="EMBL" id="QSHZ01000020">
    <property type="protein sequence ID" value="RHC54648.1"/>
    <property type="molecule type" value="Genomic_DNA"/>
</dbReference>